<keyword evidence="2" id="KW-1185">Reference proteome</keyword>
<evidence type="ECO:0000313" key="1">
    <source>
        <dbReference type="EMBL" id="KAJ8724552.1"/>
    </source>
</evidence>
<reference evidence="1" key="1">
    <citation type="submission" date="2023-03" db="EMBL/GenBank/DDBJ databases">
        <title>Chromosome-level genomes of two armyworms, Mythimna separata and Mythimna loreyi, provide insights into the biosynthesis and reception of sex pheromones.</title>
        <authorList>
            <person name="Zhao H."/>
        </authorList>
    </citation>
    <scope>NUCLEOTIDE SEQUENCE</scope>
    <source>
        <strain evidence="1">BeijingLab</strain>
    </source>
</reference>
<sequence>MSSRGGRILRLSGHRLRQQYSRNGKTRWQCSTHMNKGCKAIVFTVEGGRIIRNRNVHNHFPGQYSQYRLEEGEFCVCAVIDLFSIIQEAAKRGGNAPTSIKDAGTFCETKRGARVLLMEGFMFYRHRDTGRKTRWYCATHYRLGCKAKIFTVEESFVNIHNFHNHEPVV</sequence>
<gene>
    <name evidence="1" type="ORF">PYW08_016026</name>
</gene>
<proteinExistence type="predicted"/>
<name>A0ACC2QSB7_9NEOP</name>
<dbReference type="Proteomes" id="UP001231649">
    <property type="component" value="Chromosome 8"/>
</dbReference>
<accession>A0ACC2QSB7</accession>
<organism evidence="1 2">
    <name type="scientific">Mythimna loreyi</name>
    <dbReference type="NCBI Taxonomy" id="667449"/>
    <lineage>
        <taxon>Eukaryota</taxon>
        <taxon>Metazoa</taxon>
        <taxon>Ecdysozoa</taxon>
        <taxon>Arthropoda</taxon>
        <taxon>Hexapoda</taxon>
        <taxon>Insecta</taxon>
        <taxon>Pterygota</taxon>
        <taxon>Neoptera</taxon>
        <taxon>Endopterygota</taxon>
        <taxon>Lepidoptera</taxon>
        <taxon>Glossata</taxon>
        <taxon>Ditrysia</taxon>
        <taxon>Noctuoidea</taxon>
        <taxon>Noctuidae</taxon>
        <taxon>Noctuinae</taxon>
        <taxon>Hadenini</taxon>
        <taxon>Mythimna</taxon>
    </lineage>
</organism>
<dbReference type="EMBL" id="CM056784">
    <property type="protein sequence ID" value="KAJ8724552.1"/>
    <property type="molecule type" value="Genomic_DNA"/>
</dbReference>
<evidence type="ECO:0000313" key="2">
    <source>
        <dbReference type="Proteomes" id="UP001231649"/>
    </source>
</evidence>
<comment type="caution">
    <text evidence="1">The sequence shown here is derived from an EMBL/GenBank/DDBJ whole genome shotgun (WGS) entry which is preliminary data.</text>
</comment>
<protein>
    <submittedName>
        <fullName evidence="1">Uncharacterized protein</fullName>
    </submittedName>
</protein>